<protein>
    <submittedName>
        <fullName evidence="1">Uncharacterized protein</fullName>
    </submittedName>
</protein>
<sequence length="246" mass="28900">MNFISVFIDISKEIFQYNEEEKIYELIKISNLTIDNLIISLYFLYKFRLNNVVNVDDFKLNFKLVIMSLVLSNKIHNDSNYTFKTWLNLCSTCNIDINLKVLKQLEVFYLNVLNYRLNYKDMYNDEYFWDMLSVNPNSQIFHQFKQADDPTADSSPIVTPIITPVDSPIVSYDQCYVASLPLSNNVMIMNNNMINMVNNMNSMNNINFSSMNNAFYDNSNSYVTNNYNSTINYAPNYYLSNNEDVY</sequence>
<name>A0ACA9YDL9_9ASCO</name>
<reference evidence="1" key="1">
    <citation type="submission" date="2022-06" db="EMBL/GenBank/DDBJ databases">
        <authorList>
            <person name="Legras J.-L."/>
            <person name="Devillers H."/>
            <person name="Grondin C."/>
        </authorList>
    </citation>
    <scope>NUCLEOTIDE SEQUENCE</scope>
    <source>
        <strain evidence="1">CLIB 1444</strain>
    </source>
</reference>
<evidence type="ECO:0000313" key="1">
    <source>
        <dbReference type="EMBL" id="CAH6723170.1"/>
    </source>
</evidence>
<dbReference type="EMBL" id="CALSDN010000013">
    <property type="protein sequence ID" value="CAH6723170.1"/>
    <property type="molecule type" value="Genomic_DNA"/>
</dbReference>
<gene>
    <name evidence="1" type="ORF">CLIB1444_13S01904</name>
</gene>
<dbReference type="Proteomes" id="UP001152531">
    <property type="component" value="Unassembled WGS sequence"/>
</dbReference>
<organism evidence="1 2">
    <name type="scientific">[Candida] jaroonii</name>
    <dbReference type="NCBI Taxonomy" id="467808"/>
    <lineage>
        <taxon>Eukaryota</taxon>
        <taxon>Fungi</taxon>
        <taxon>Dikarya</taxon>
        <taxon>Ascomycota</taxon>
        <taxon>Saccharomycotina</taxon>
        <taxon>Pichiomycetes</taxon>
        <taxon>Debaryomycetaceae</taxon>
        <taxon>Yamadazyma</taxon>
    </lineage>
</organism>
<keyword evidence="2" id="KW-1185">Reference proteome</keyword>
<proteinExistence type="predicted"/>
<comment type="caution">
    <text evidence="1">The sequence shown here is derived from an EMBL/GenBank/DDBJ whole genome shotgun (WGS) entry which is preliminary data.</text>
</comment>
<accession>A0ACA9YDL9</accession>
<evidence type="ECO:0000313" key="2">
    <source>
        <dbReference type="Proteomes" id="UP001152531"/>
    </source>
</evidence>